<evidence type="ECO:0000256" key="1">
    <source>
        <dbReference type="ARBA" id="ARBA00006226"/>
    </source>
</evidence>
<dbReference type="PANTHER" id="PTHR33755">
    <property type="entry name" value="TOXIN PARE1-RELATED"/>
    <property type="match status" value="1"/>
</dbReference>
<keyword evidence="2" id="KW-1277">Toxin-antitoxin system</keyword>
<dbReference type="InterPro" id="IPR007712">
    <property type="entry name" value="RelE/ParE_toxin"/>
</dbReference>
<dbReference type="InterPro" id="IPR035093">
    <property type="entry name" value="RelE/ParE_toxin_dom_sf"/>
</dbReference>
<reference evidence="3 4" key="1">
    <citation type="submission" date="2019-09" db="EMBL/GenBank/DDBJ databases">
        <title>Biological control of the noxious weed angled onion (Allium triquetrum) thwarted by endophytic bacteria in Victoria, Australia.</title>
        <authorList>
            <person name="Tehranchian P."/>
            <person name="Adair R.J."/>
            <person name="Van T.H."/>
            <person name="Morrison P.D."/>
            <person name="Williams H."/>
            <person name="Lawrie A.C."/>
        </authorList>
    </citation>
    <scope>NUCLEOTIDE SEQUENCE [LARGE SCALE GENOMIC DNA]</scope>
    <source>
        <strain evidence="3 4">RPTAtOch1</strain>
    </source>
</reference>
<dbReference type="Gene3D" id="3.30.2310.20">
    <property type="entry name" value="RelE-like"/>
    <property type="match status" value="1"/>
</dbReference>
<dbReference type="AlphaFoldDB" id="A0A5N1JSS4"/>
<evidence type="ECO:0000313" key="4">
    <source>
        <dbReference type="Proteomes" id="UP000327108"/>
    </source>
</evidence>
<keyword evidence="4" id="KW-1185">Reference proteome</keyword>
<comment type="caution">
    <text evidence="3">The sequence shown here is derived from an EMBL/GenBank/DDBJ whole genome shotgun (WGS) entry which is preliminary data.</text>
</comment>
<dbReference type="Proteomes" id="UP000327108">
    <property type="component" value="Unassembled WGS sequence"/>
</dbReference>
<comment type="similarity">
    <text evidence="1">Belongs to the RelE toxin family.</text>
</comment>
<dbReference type="PANTHER" id="PTHR33755:SF6">
    <property type="entry name" value="PLASMID STABILIZATION SYSTEM PROTEIN"/>
    <property type="match status" value="1"/>
</dbReference>
<evidence type="ECO:0000313" key="3">
    <source>
        <dbReference type="EMBL" id="KAA9367262.1"/>
    </source>
</evidence>
<dbReference type="InterPro" id="IPR051803">
    <property type="entry name" value="TA_system_RelE-like_toxin"/>
</dbReference>
<gene>
    <name evidence="3" type="ORF">F3W84_14155</name>
</gene>
<dbReference type="EMBL" id="VYXQ01000013">
    <property type="protein sequence ID" value="KAA9367262.1"/>
    <property type="molecule type" value="Genomic_DNA"/>
</dbReference>
<sequence>MIVEFSQEAESDIERIADYIARDNPNRALSFIRELRVKCETLAAMPTGFPLVPRYEQYGIRRRVHGAYLIFYRVYEGPVVIVHILQGAMDYTAILSVD</sequence>
<organism evidence="3 4">
    <name type="scientific">Ochrobactrum quorumnocens</name>
    <dbReference type="NCBI Taxonomy" id="271865"/>
    <lineage>
        <taxon>Bacteria</taxon>
        <taxon>Pseudomonadati</taxon>
        <taxon>Pseudomonadota</taxon>
        <taxon>Alphaproteobacteria</taxon>
        <taxon>Hyphomicrobiales</taxon>
        <taxon>Brucellaceae</taxon>
        <taxon>Brucella/Ochrobactrum group</taxon>
        <taxon>Ochrobactrum</taxon>
    </lineage>
</organism>
<dbReference type="RefSeq" id="WP_151094102.1">
    <property type="nucleotide sequence ID" value="NZ_JBLZNM010000030.1"/>
</dbReference>
<evidence type="ECO:0000256" key="2">
    <source>
        <dbReference type="ARBA" id="ARBA00022649"/>
    </source>
</evidence>
<dbReference type="Pfam" id="PF05016">
    <property type="entry name" value="ParE_toxin"/>
    <property type="match status" value="1"/>
</dbReference>
<name>A0A5N1JSS4_9HYPH</name>
<accession>A0A5N1JSS4</accession>
<proteinExistence type="inferred from homology"/>
<protein>
    <submittedName>
        <fullName evidence="3">Type II toxin-antitoxin system RelE/ParE family toxin</fullName>
    </submittedName>
</protein>